<dbReference type="SUPFAM" id="SSF52540">
    <property type="entry name" value="P-loop containing nucleoside triphosphate hydrolases"/>
    <property type="match status" value="1"/>
</dbReference>
<name>A0ABS9V4J0_9BACT</name>
<proteinExistence type="predicted"/>
<dbReference type="Proteomes" id="UP001165489">
    <property type="component" value="Unassembled WGS sequence"/>
</dbReference>
<evidence type="ECO:0000313" key="3">
    <source>
        <dbReference type="Proteomes" id="UP001165489"/>
    </source>
</evidence>
<sequence length="679" mass="78328">MKKRFFVCSVGQPGKGYDSDNLKRIIINKAFILYENTSQKGVYNEIKPNDILLLKYQNKLIAYGLASGNHQKPLSGWNLYSPLEDWFFHDNLNTEIGVGFKGLQGYTIGGGQYGTVKEVYSSFGLAKMEEIDPTSKLLKNIKIEIMKSHKIKVMENVISLLKYKKEIILQGPPGTGKTRLAKELAKGLTVSVDKGSPLHIINEFFKNFNPEDSKVKATREEFESKLKDFYEKFPKVDLHKMTLEDYCIGTGANDSFCWWIERGLQRLGYYFPGSSRSYLIYYSKTHDQYSSHFKHSPHLSEANSIEEAMSRLAEMIAHLVKREDTSKVDQNLGVSYIIKILNSYYPEKYFPINGKVALNNLCKLLKIDRKGLSPLQMNLKVQEFFNQKKVEYKVDMKNYDFMLFLFDEFDLKGEIEVQENTIISKGETKLIQFHPAYTYEDFVRGIVVETNDDNKPEYMVVNKVLGEFAEKALKNHTANFVLIIDEINRANLPSVLGELIYALEYRYDKDDVEGTTVESMYTLKSSDSEEELEGNKLILPKNLFIIGTMNTADRSVGHIDSAIRRRFSFVDVLPRKEPVHVDAKENFEMVSSLFVKNPQEVFESEANPERSEYLSPDFRPEDVWIGHSYFLTDKKDEEAKQELKIKMKYEVVPLLNEYIKDGILINEEKVKEVINKITL</sequence>
<reference evidence="2" key="1">
    <citation type="submission" date="2022-03" db="EMBL/GenBank/DDBJ databases">
        <title>De novo assembled genomes of Belliella spp. (Cyclobacteriaceae) strains.</title>
        <authorList>
            <person name="Szabo A."/>
            <person name="Korponai K."/>
            <person name="Felfoldi T."/>
        </authorList>
    </citation>
    <scope>NUCLEOTIDE SEQUENCE</scope>
    <source>
        <strain evidence="2">DSM 111904</strain>
    </source>
</reference>
<dbReference type="RefSeq" id="WP_241349458.1">
    <property type="nucleotide sequence ID" value="NZ_JAKZGP010000059.1"/>
</dbReference>
<protein>
    <submittedName>
        <fullName evidence="2">AAA family ATPase</fullName>
    </submittedName>
</protein>
<gene>
    <name evidence="2" type="ORF">MM239_17000</name>
</gene>
<accession>A0ABS9V4J0</accession>
<dbReference type="InterPro" id="IPR052934">
    <property type="entry name" value="Methyl-DNA_Rec/Restrict_Enz"/>
</dbReference>
<dbReference type="InterPro" id="IPR003593">
    <property type="entry name" value="AAA+_ATPase"/>
</dbReference>
<dbReference type="PANTHER" id="PTHR37291:SF1">
    <property type="entry name" value="TYPE IV METHYL-DIRECTED RESTRICTION ENZYME ECOKMCRB SUBUNIT"/>
    <property type="match status" value="1"/>
</dbReference>
<comment type="caution">
    <text evidence="2">The sequence shown here is derived from an EMBL/GenBank/DDBJ whole genome shotgun (WGS) entry which is preliminary data.</text>
</comment>
<dbReference type="InterPro" id="IPR011704">
    <property type="entry name" value="ATPase_dyneun-rel_AAA"/>
</dbReference>
<evidence type="ECO:0000313" key="2">
    <source>
        <dbReference type="EMBL" id="MCH7411105.1"/>
    </source>
</evidence>
<dbReference type="Gene3D" id="3.40.50.300">
    <property type="entry name" value="P-loop containing nucleotide triphosphate hydrolases"/>
    <property type="match status" value="2"/>
</dbReference>
<dbReference type="Pfam" id="PF07728">
    <property type="entry name" value="AAA_5"/>
    <property type="match status" value="1"/>
</dbReference>
<dbReference type="PANTHER" id="PTHR37291">
    <property type="entry name" value="5-METHYLCYTOSINE-SPECIFIC RESTRICTION ENZYME B"/>
    <property type="match status" value="1"/>
</dbReference>
<evidence type="ECO:0000259" key="1">
    <source>
        <dbReference type="SMART" id="SM00382"/>
    </source>
</evidence>
<dbReference type="InterPro" id="IPR027417">
    <property type="entry name" value="P-loop_NTPase"/>
</dbReference>
<keyword evidence="3" id="KW-1185">Reference proteome</keyword>
<feature type="domain" description="AAA+ ATPase" evidence="1">
    <location>
        <begin position="163"/>
        <end position="577"/>
    </location>
</feature>
<dbReference type="SMART" id="SM00382">
    <property type="entry name" value="AAA"/>
    <property type="match status" value="1"/>
</dbReference>
<dbReference type="EMBL" id="JAKZGP010000059">
    <property type="protein sequence ID" value="MCH7411105.1"/>
    <property type="molecule type" value="Genomic_DNA"/>
</dbReference>
<organism evidence="2 3">
    <name type="scientific">Belliella filtrata</name>
    <dbReference type="NCBI Taxonomy" id="2923435"/>
    <lineage>
        <taxon>Bacteria</taxon>
        <taxon>Pseudomonadati</taxon>
        <taxon>Bacteroidota</taxon>
        <taxon>Cytophagia</taxon>
        <taxon>Cytophagales</taxon>
        <taxon>Cyclobacteriaceae</taxon>
        <taxon>Belliella</taxon>
    </lineage>
</organism>